<dbReference type="HAMAP" id="MF_00590">
    <property type="entry name" value="Dephospho_CoA_kinase_GTP_dep"/>
    <property type="match status" value="1"/>
</dbReference>
<name>A0A1F7G9Y7_9BACT</name>
<evidence type="ECO:0000313" key="4">
    <source>
        <dbReference type="EMBL" id="OGK15709.1"/>
    </source>
</evidence>
<evidence type="ECO:0000259" key="3">
    <source>
        <dbReference type="Pfam" id="PF01467"/>
    </source>
</evidence>
<evidence type="ECO:0000256" key="2">
    <source>
        <dbReference type="ARBA" id="ARBA00023134"/>
    </source>
</evidence>
<proteinExistence type="inferred from homology"/>
<sequence length="379" mass="43425">MKQFNHLVYAGTFDRLHTGHKKMLDRAFELAEKVSIGITGEKIYNSKPLANLILTWQVRKGAVQQYLEEQKWLKRAGFFRLDDIYGPSIVDETIDSILVTDWTKANAEKINKVRTEHGMRTLRIIVDPLVRGDDGEVVTSERIRMGEIDREGKKYRLKVKSQKLKVLLLPEYLRQELRKPLGRVFYGSVGQLSAIAKQVIETIRSKKPIVTMVISVGDIITESLLQLDFDPNVKIIDLRSRRKQISNFQFPYLAGRQAVSDEFSRSKFQIKKVDSGQARMTQFRGELATPESISLLNDPGTINIKTALELKKSFNKYLKNQEKQLLVVRGEEDLLALSSILFAPLGAVVLYGQMDLGVVMVEVTEEKKWEVREILKRFI</sequence>
<dbReference type="EMBL" id="MFZG01000033">
    <property type="protein sequence ID" value="OGK15709.1"/>
    <property type="molecule type" value="Genomic_DNA"/>
</dbReference>
<comment type="caution">
    <text evidence="4">The sequence shown here is derived from an EMBL/GenBank/DDBJ whole genome shotgun (WGS) entry which is preliminary data.</text>
</comment>
<dbReference type="GO" id="GO:0016301">
    <property type="term" value="F:kinase activity"/>
    <property type="evidence" value="ECO:0007669"/>
    <property type="project" value="InterPro"/>
</dbReference>
<dbReference type="GO" id="GO:0015937">
    <property type="term" value="P:coenzyme A biosynthetic process"/>
    <property type="evidence" value="ECO:0007669"/>
    <property type="project" value="InterPro"/>
</dbReference>
<dbReference type="InterPro" id="IPR014729">
    <property type="entry name" value="Rossmann-like_a/b/a_fold"/>
</dbReference>
<gene>
    <name evidence="4" type="ORF">A2774_00490</name>
</gene>
<keyword evidence="2" id="KW-0342">GTP-binding</keyword>
<dbReference type="NCBIfam" id="TIGR00125">
    <property type="entry name" value="cyt_tran_rel"/>
    <property type="match status" value="1"/>
</dbReference>
<dbReference type="SUPFAM" id="SSF52374">
    <property type="entry name" value="Nucleotidylyl transferase"/>
    <property type="match status" value="1"/>
</dbReference>
<dbReference type="NCBIfam" id="NF001985">
    <property type="entry name" value="PRK00777.1"/>
    <property type="match status" value="1"/>
</dbReference>
<protein>
    <recommendedName>
        <fullName evidence="3">Cytidyltransferase-like domain-containing protein</fullName>
    </recommendedName>
</protein>
<dbReference type="PANTHER" id="PTHR40732:SF1">
    <property type="entry name" value="GTP-DEPENDENT DEPHOSPHO-COA KINASE"/>
    <property type="match status" value="1"/>
</dbReference>
<dbReference type="Pfam" id="PF04019">
    <property type="entry name" value="DUF359"/>
    <property type="match status" value="1"/>
</dbReference>
<reference evidence="4 5" key="1">
    <citation type="journal article" date="2016" name="Nat. Commun.">
        <title>Thousands of microbial genomes shed light on interconnected biogeochemical processes in an aquifer system.</title>
        <authorList>
            <person name="Anantharaman K."/>
            <person name="Brown C.T."/>
            <person name="Hug L.A."/>
            <person name="Sharon I."/>
            <person name="Castelle C.J."/>
            <person name="Probst A.J."/>
            <person name="Thomas B.C."/>
            <person name="Singh A."/>
            <person name="Wilkins M.J."/>
            <person name="Karaoz U."/>
            <person name="Brodie E.L."/>
            <person name="Williams K.H."/>
            <person name="Hubbard S.S."/>
            <person name="Banfield J.F."/>
        </authorList>
    </citation>
    <scope>NUCLEOTIDE SEQUENCE [LARGE SCALE GENOMIC DNA]</scope>
</reference>
<dbReference type="InterPro" id="IPR007164">
    <property type="entry name" value="GTP-dep_dephospho-CoA_kin"/>
</dbReference>
<dbReference type="Gene3D" id="3.40.50.620">
    <property type="entry name" value="HUPs"/>
    <property type="match status" value="1"/>
</dbReference>
<dbReference type="PANTHER" id="PTHR40732">
    <property type="entry name" value="UPF0218 PROTEIN TK1697"/>
    <property type="match status" value="1"/>
</dbReference>
<dbReference type="Proteomes" id="UP000177208">
    <property type="component" value="Unassembled WGS sequence"/>
</dbReference>
<dbReference type="GO" id="GO:0005525">
    <property type="term" value="F:GTP binding"/>
    <property type="evidence" value="ECO:0007669"/>
    <property type="project" value="UniProtKB-KW"/>
</dbReference>
<keyword evidence="1" id="KW-0547">Nucleotide-binding</keyword>
<dbReference type="InterPro" id="IPR004821">
    <property type="entry name" value="Cyt_trans-like"/>
</dbReference>
<accession>A0A1F7G9Y7</accession>
<dbReference type="AlphaFoldDB" id="A0A1F7G9Y7"/>
<evidence type="ECO:0000256" key="1">
    <source>
        <dbReference type="ARBA" id="ARBA00022741"/>
    </source>
</evidence>
<feature type="domain" description="Cytidyltransferase-like" evidence="3">
    <location>
        <begin position="8"/>
        <end position="144"/>
    </location>
</feature>
<dbReference type="Pfam" id="PF01467">
    <property type="entry name" value="CTP_transf_like"/>
    <property type="match status" value="1"/>
</dbReference>
<organism evidence="4 5">
    <name type="scientific">Candidatus Roizmanbacteria bacterium RIFCSPHIGHO2_01_FULL_39_12c</name>
    <dbReference type="NCBI Taxonomy" id="1802031"/>
    <lineage>
        <taxon>Bacteria</taxon>
        <taxon>Candidatus Roizmaniibacteriota</taxon>
    </lineage>
</organism>
<evidence type="ECO:0000313" key="5">
    <source>
        <dbReference type="Proteomes" id="UP000177208"/>
    </source>
</evidence>